<dbReference type="InterPro" id="IPR001279">
    <property type="entry name" value="Metallo-B-lactamas"/>
</dbReference>
<feature type="domain" description="Metallo-beta-lactamase" evidence="2">
    <location>
        <begin position="99"/>
        <end position="294"/>
    </location>
</feature>
<organism evidence="3 4">
    <name type="scientific">Pilimelia terevasa</name>
    <dbReference type="NCBI Taxonomy" id="53372"/>
    <lineage>
        <taxon>Bacteria</taxon>
        <taxon>Bacillati</taxon>
        <taxon>Actinomycetota</taxon>
        <taxon>Actinomycetes</taxon>
        <taxon>Micromonosporales</taxon>
        <taxon>Micromonosporaceae</taxon>
        <taxon>Pilimelia</taxon>
    </lineage>
</organism>
<comment type="caution">
    <text evidence="3">The sequence shown here is derived from an EMBL/GenBank/DDBJ whole genome shotgun (WGS) entry which is preliminary data.</text>
</comment>
<dbReference type="GO" id="GO:0016787">
    <property type="term" value="F:hydrolase activity"/>
    <property type="evidence" value="ECO:0007669"/>
    <property type="project" value="UniProtKB-KW"/>
</dbReference>
<evidence type="ECO:0000313" key="3">
    <source>
        <dbReference type="EMBL" id="GGK39030.1"/>
    </source>
</evidence>
<evidence type="ECO:0000256" key="1">
    <source>
        <dbReference type="SAM" id="MobiDB-lite"/>
    </source>
</evidence>
<accession>A0A8J3FKD5</accession>
<feature type="region of interest" description="Disordered" evidence="1">
    <location>
        <begin position="29"/>
        <end position="67"/>
    </location>
</feature>
<reference evidence="3" key="1">
    <citation type="journal article" date="2014" name="Int. J. Syst. Evol. Microbiol.">
        <title>Complete genome sequence of Corynebacterium casei LMG S-19264T (=DSM 44701T), isolated from a smear-ripened cheese.</title>
        <authorList>
            <consortium name="US DOE Joint Genome Institute (JGI-PGF)"/>
            <person name="Walter F."/>
            <person name="Albersmeier A."/>
            <person name="Kalinowski J."/>
            <person name="Ruckert C."/>
        </authorList>
    </citation>
    <scope>NUCLEOTIDE SEQUENCE</scope>
    <source>
        <strain evidence="3">JCM 3091</strain>
    </source>
</reference>
<sequence length="367" mass="39844">MWHRPRAMGAVPTAADAVRLGRSPNYRDGAFQNRSYDGRAPGAHRPGGRGIVRQWRERGPQQPAGAVPLVRGRAGETSDDLRLTWLGHATTLVEIEGHAVLFDPVWSARCSPVPGVGPRRMHAVPMALADLPALTAIVISHDHYDHLDLATVTALTRRQRAPFVVPLGVGGHLRRWGVPEERVIELDWDGHAELGALRLTSTVAQHFSGRGLARNPTLWSSWVVAGQRRRVFYTGDTGYFPGFAEIGAAHGPFDATLVQVGAYGVSWPDIHMTPEDGLTAHRDVGGRLLVPVHWGTFSLAFHAWSEPVERLLSSAAKVGVPVAVPRPGQPIDVAAPPAVDHWWRAVASVPRPARLPIGELVDAPQHP</sequence>
<keyword evidence="3" id="KW-0378">Hydrolase</keyword>
<dbReference type="Proteomes" id="UP000662200">
    <property type="component" value="Unassembled WGS sequence"/>
</dbReference>
<dbReference type="Gene3D" id="3.60.15.10">
    <property type="entry name" value="Ribonuclease Z/Hydroxyacylglutathione hydrolase-like"/>
    <property type="match status" value="1"/>
</dbReference>
<dbReference type="RefSeq" id="WP_189115407.1">
    <property type="nucleotide sequence ID" value="NZ_BMQC01000015.1"/>
</dbReference>
<dbReference type="Pfam" id="PF12706">
    <property type="entry name" value="Lactamase_B_2"/>
    <property type="match status" value="1"/>
</dbReference>
<name>A0A8J3FKD5_9ACTN</name>
<dbReference type="PANTHER" id="PTHR15032:SF4">
    <property type="entry name" value="N-ACYL-PHOSPHATIDYLETHANOLAMINE-HYDROLYZING PHOSPHOLIPASE D"/>
    <property type="match status" value="1"/>
</dbReference>
<dbReference type="GO" id="GO:0005737">
    <property type="term" value="C:cytoplasm"/>
    <property type="evidence" value="ECO:0007669"/>
    <property type="project" value="TreeGrafter"/>
</dbReference>
<keyword evidence="4" id="KW-1185">Reference proteome</keyword>
<reference evidence="3" key="2">
    <citation type="submission" date="2020-09" db="EMBL/GenBank/DDBJ databases">
        <authorList>
            <person name="Sun Q."/>
            <person name="Ohkuma M."/>
        </authorList>
    </citation>
    <scope>NUCLEOTIDE SEQUENCE</scope>
    <source>
        <strain evidence="3">JCM 3091</strain>
    </source>
</reference>
<evidence type="ECO:0000259" key="2">
    <source>
        <dbReference type="Pfam" id="PF12706"/>
    </source>
</evidence>
<gene>
    <name evidence="3" type="ORF">GCM10010124_34770</name>
</gene>
<proteinExistence type="predicted"/>
<dbReference type="AlphaFoldDB" id="A0A8J3FKD5"/>
<protein>
    <submittedName>
        <fullName evidence="3">Zn-dependent hydrolase</fullName>
    </submittedName>
</protein>
<dbReference type="PANTHER" id="PTHR15032">
    <property type="entry name" value="N-ACYL-PHOSPHATIDYLETHANOLAMINE-HYDROLYZING PHOSPHOLIPASE D"/>
    <property type="match status" value="1"/>
</dbReference>
<dbReference type="SUPFAM" id="SSF56281">
    <property type="entry name" value="Metallo-hydrolase/oxidoreductase"/>
    <property type="match status" value="1"/>
</dbReference>
<dbReference type="EMBL" id="BMQC01000015">
    <property type="protein sequence ID" value="GGK39030.1"/>
    <property type="molecule type" value="Genomic_DNA"/>
</dbReference>
<evidence type="ECO:0000313" key="4">
    <source>
        <dbReference type="Proteomes" id="UP000662200"/>
    </source>
</evidence>
<dbReference type="InterPro" id="IPR036866">
    <property type="entry name" value="RibonucZ/Hydroxyglut_hydro"/>
</dbReference>